<protein>
    <submittedName>
        <fullName evidence="8">DoxX family protein</fullName>
    </submittedName>
</protein>
<keyword evidence="5 7" id="KW-1133">Transmembrane helix</keyword>
<feature type="transmembrane region" description="Helical" evidence="7">
    <location>
        <begin position="46"/>
        <end position="69"/>
    </location>
</feature>
<reference evidence="8" key="1">
    <citation type="submission" date="2020-07" db="EMBL/GenBank/DDBJ databases">
        <title>Huge and variable diversity of episymbiotic CPR bacteria and DPANN archaea in groundwater ecosystems.</title>
        <authorList>
            <person name="He C.Y."/>
            <person name="Keren R."/>
            <person name="Whittaker M."/>
            <person name="Farag I.F."/>
            <person name="Doudna J."/>
            <person name="Cate J.H.D."/>
            <person name="Banfield J.F."/>
        </authorList>
    </citation>
    <scope>NUCLEOTIDE SEQUENCE</scope>
    <source>
        <strain evidence="8">NC_groundwater_17_Pr7_B-0.1um_64_12</strain>
    </source>
</reference>
<dbReference type="InterPro" id="IPR051907">
    <property type="entry name" value="DoxX-like_oxidoreductase"/>
</dbReference>
<organism evidence="8 9">
    <name type="scientific">Fimbriimonas ginsengisoli</name>
    <dbReference type="NCBI Taxonomy" id="1005039"/>
    <lineage>
        <taxon>Bacteria</taxon>
        <taxon>Bacillati</taxon>
        <taxon>Armatimonadota</taxon>
        <taxon>Fimbriimonadia</taxon>
        <taxon>Fimbriimonadales</taxon>
        <taxon>Fimbriimonadaceae</taxon>
        <taxon>Fimbriimonas</taxon>
    </lineage>
</organism>
<sequence>MNRDRALQISYFLLRVVPGFMFIQVGGLKLFGWFGGMPPNHVAATFMTQLWIGGALEVVGGLLILLGLFTRPVAFILSGEMAVAYFQFHQPGGTWPVQNHGEPAVLMCFIFLYMAARGAGDWSLDALLGRKPGVDDAG</sequence>
<evidence type="ECO:0000256" key="2">
    <source>
        <dbReference type="ARBA" id="ARBA00006679"/>
    </source>
</evidence>
<accession>A0A931PTP5</accession>
<dbReference type="Proteomes" id="UP000727962">
    <property type="component" value="Unassembled WGS sequence"/>
</dbReference>
<dbReference type="PANTHER" id="PTHR33452">
    <property type="entry name" value="OXIDOREDUCTASE CATD-RELATED"/>
    <property type="match status" value="1"/>
</dbReference>
<dbReference type="EMBL" id="JACOSL010000036">
    <property type="protein sequence ID" value="MBI1756584.1"/>
    <property type="molecule type" value="Genomic_DNA"/>
</dbReference>
<evidence type="ECO:0000256" key="5">
    <source>
        <dbReference type="ARBA" id="ARBA00022989"/>
    </source>
</evidence>
<proteinExistence type="inferred from homology"/>
<evidence type="ECO:0000256" key="6">
    <source>
        <dbReference type="ARBA" id="ARBA00023136"/>
    </source>
</evidence>
<feature type="transmembrane region" description="Helical" evidence="7">
    <location>
        <begin position="12"/>
        <end position="34"/>
    </location>
</feature>
<dbReference type="Pfam" id="PF07681">
    <property type="entry name" value="DoxX"/>
    <property type="match status" value="1"/>
</dbReference>
<evidence type="ECO:0000313" key="9">
    <source>
        <dbReference type="Proteomes" id="UP000727962"/>
    </source>
</evidence>
<dbReference type="GO" id="GO:0005886">
    <property type="term" value="C:plasma membrane"/>
    <property type="evidence" value="ECO:0007669"/>
    <property type="project" value="UniProtKB-SubCell"/>
</dbReference>
<dbReference type="AlphaFoldDB" id="A0A931PTP5"/>
<comment type="subcellular location">
    <subcellularLocation>
        <location evidence="1">Cell membrane</location>
        <topology evidence="1">Multi-pass membrane protein</topology>
    </subcellularLocation>
</comment>
<evidence type="ECO:0000256" key="3">
    <source>
        <dbReference type="ARBA" id="ARBA00022475"/>
    </source>
</evidence>
<keyword evidence="3" id="KW-1003">Cell membrane</keyword>
<name>A0A931PTP5_FIMGI</name>
<keyword evidence="6 7" id="KW-0472">Membrane</keyword>
<evidence type="ECO:0000256" key="7">
    <source>
        <dbReference type="SAM" id="Phobius"/>
    </source>
</evidence>
<evidence type="ECO:0000256" key="4">
    <source>
        <dbReference type="ARBA" id="ARBA00022692"/>
    </source>
</evidence>
<evidence type="ECO:0000256" key="1">
    <source>
        <dbReference type="ARBA" id="ARBA00004651"/>
    </source>
</evidence>
<dbReference type="PANTHER" id="PTHR33452:SF4">
    <property type="entry name" value="BLL4328 PROTEIN"/>
    <property type="match status" value="1"/>
</dbReference>
<gene>
    <name evidence="8" type="ORF">HYR64_05700</name>
</gene>
<keyword evidence="4 7" id="KW-0812">Transmembrane</keyword>
<dbReference type="InterPro" id="IPR032808">
    <property type="entry name" value="DoxX"/>
</dbReference>
<comment type="caution">
    <text evidence="8">The sequence shown here is derived from an EMBL/GenBank/DDBJ whole genome shotgun (WGS) entry which is preliminary data.</text>
</comment>
<evidence type="ECO:0000313" key="8">
    <source>
        <dbReference type="EMBL" id="MBI1756584.1"/>
    </source>
</evidence>
<comment type="similarity">
    <text evidence="2">Belongs to the DoxX family.</text>
</comment>